<protein>
    <submittedName>
        <fullName evidence="4">NAD(P)/FAD-dependent oxidoreductase</fullName>
    </submittedName>
</protein>
<dbReference type="RefSeq" id="WP_254287510.1">
    <property type="nucleotide sequence ID" value="NZ_JAMLDY010000001.1"/>
</dbReference>
<dbReference type="Gene3D" id="3.50.50.60">
    <property type="entry name" value="FAD/NAD(P)-binding domain"/>
    <property type="match status" value="2"/>
</dbReference>
<gene>
    <name evidence="4" type="ORF">M9979_01270</name>
</gene>
<evidence type="ECO:0000313" key="4">
    <source>
        <dbReference type="EMBL" id="MCP3733516.1"/>
    </source>
</evidence>
<dbReference type="GO" id="GO:0050660">
    <property type="term" value="F:flavin adenine dinucleotide binding"/>
    <property type="evidence" value="ECO:0007669"/>
    <property type="project" value="InterPro"/>
</dbReference>
<evidence type="ECO:0000256" key="3">
    <source>
        <dbReference type="ARBA" id="ARBA00023002"/>
    </source>
</evidence>
<dbReference type="PANTHER" id="PTHR42877">
    <property type="entry name" value="L-ORNITHINE N(5)-MONOOXYGENASE-RELATED"/>
    <property type="match status" value="1"/>
</dbReference>
<dbReference type="EMBL" id="JAMLDY010000001">
    <property type="protein sequence ID" value="MCP3733516.1"/>
    <property type="molecule type" value="Genomic_DNA"/>
</dbReference>
<dbReference type="SUPFAM" id="SSF51905">
    <property type="entry name" value="FAD/NAD(P)-binding domain"/>
    <property type="match status" value="2"/>
</dbReference>
<dbReference type="Pfam" id="PF00743">
    <property type="entry name" value="FMO-like"/>
    <property type="match status" value="1"/>
</dbReference>
<dbReference type="PRINTS" id="PR00368">
    <property type="entry name" value="FADPNR"/>
</dbReference>
<proteinExistence type="predicted"/>
<keyword evidence="3" id="KW-0560">Oxidoreductase</keyword>
<evidence type="ECO:0000313" key="5">
    <source>
        <dbReference type="Proteomes" id="UP001139486"/>
    </source>
</evidence>
<evidence type="ECO:0000256" key="1">
    <source>
        <dbReference type="ARBA" id="ARBA00022630"/>
    </source>
</evidence>
<dbReference type="InterPro" id="IPR036188">
    <property type="entry name" value="FAD/NAD-bd_sf"/>
</dbReference>
<dbReference type="Proteomes" id="UP001139486">
    <property type="component" value="Unassembled WGS sequence"/>
</dbReference>
<name>A0A9X2HLP8_9SPHN</name>
<dbReference type="GO" id="GO:0004499">
    <property type="term" value="F:N,N-dimethylaniline monooxygenase activity"/>
    <property type="evidence" value="ECO:0007669"/>
    <property type="project" value="InterPro"/>
</dbReference>
<dbReference type="InterPro" id="IPR020946">
    <property type="entry name" value="Flavin_mOase-like"/>
</dbReference>
<evidence type="ECO:0000256" key="2">
    <source>
        <dbReference type="ARBA" id="ARBA00022827"/>
    </source>
</evidence>
<accession>A0A9X2HLP8</accession>
<dbReference type="PANTHER" id="PTHR42877:SF4">
    <property type="entry name" value="FAD_NAD(P)-BINDING DOMAIN-CONTAINING PROTEIN-RELATED"/>
    <property type="match status" value="1"/>
</dbReference>
<dbReference type="PRINTS" id="PR00411">
    <property type="entry name" value="PNDRDTASEI"/>
</dbReference>
<keyword evidence="1" id="KW-0285">Flavoprotein</keyword>
<comment type="caution">
    <text evidence="4">The sequence shown here is derived from an EMBL/GenBank/DDBJ whole genome shotgun (WGS) entry which is preliminary data.</text>
</comment>
<sequence length="650" mass="73486">MATQLGAGEDRSIALDWQDRRLPMADTPDLRAALAEANVQTLLMVYVHLTHDAAMLDVFQNYIHPPFAMPGTDIPVECQTDLREKLHHVLVTPGAARTDAPSQALMQRMMSVGVGEPVDDEFLPLLMDQIGFEQPVPRRERSGRAAPPADFKVLVIGAGLTGMAASIKLTEAGYDHVVIEKNPEVGGTWYENRYPGVGVDTPSHFYSYSFEITPEWTTYHPVGADMQQYLLHVADKYDVRRHVQFNSVVTALAYDDDTAMWDVTVRRADGQEEVLRVNAVINGHGPLNRWKWPDIPGLDRFHGRKLHTATWDPSLDLTGKRVAVIGTGASGAQLVPAIAPQVEQLTVFMRSRHWVLYNPEIADQVSPGMKFALRHIPHFREWFRFRVYWFAADGLFGNVLMDPDWPADSPSVSALNEGMRQYALAHLHAKFADRPDLIERLTPDFPIFSKRIILDNGWFDALKRDNVALDNGRIAEITETAIRMEDGTEHEVDVIVCATGFDVANMMGNLDIHGRGGRSLRDEWGYDDPRSYLGVTVPGYPNYFMTVGPNSAPNHAAGQNLISEVQVNYIIECLDWAVAAGHRAVEARQEPFEAWNEQIATRMRQMIWSHPKANSYYNNANKRNFMSWPYRLVDYWNAMRMPDKDHFDLH</sequence>
<keyword evidence="2" id="KW-0274">FAD</keyword>
<dbReference type="InterPro" id="IPR051209">
    <property type="entry name" value="FAD-bind_Monooxygenase_sf"/>
</dbReference>
<dbReference type="AlphaFoldDB" id="A0A9X2HLP8"/>
<keyword evidence="5" id="KW-1185">Reference proteome</keyword>
<reference evidence="4" key="1">
    <citation type="submission" date="2022-05" db="EMBL/GenBank/DDBJ databases">
        <title>Sphingomonas sp. strain RP10 Genome sequencing and assembly.</title>
        <authorList>
            <person name="Kim I."/>
        </authorList>
    </citation>
    <scope>NUCLEOTIDE SEQUENCE</scope>
    <source>
        <strain evidence="4">RP10</strain>
    </source>
</reference>
<dbReference type="GO" id="GO:0050661">
    <property type="term" value="F:NADP binding"/>
    <property type="evidence" value="ECO:0007669"/>
    <property type="project" value="InterPro"/>
</dbReference>
<organism evidence="4 5">
    <name type="scientific">Sphingomonas liriopis</name>
    <dbReference type="NCBI Taxonomy" id="2949094"/>
    <lineage>
        <taxon>Bacteria</taxon>
        <taxon>Pseudomonadati</taxon>
        <taxon>Pseudomonadota</taxon>
        <taxon>Alphaproteobacteria</taxon>
        <taxon>Sphingomonadales</taxon>
        <taxon>Sphingomonadaceae</taxon>
        <taxon>Sphingomonas</taxon>
    </lineage>
</organism>